<reference evidence="2 3" key="1">
    <citation type="journal article" date="2016" name="Nat. Commun.">
        <title>Thousands of microbial genomes shed light on interconnected biogeochemical processes in an aquifer system.</title>
        <authorList>
            <person name="Anantharaman K."/>
            <person name="Brown C.T."/>
            <person name="Hug L.A."/>
            <person name="Sharon I."/>
            <person name="Castelle C.J."/>
            <person name="Probst A.J."/>
            <person name="Thomas B.C."/>
            <person name="Singh A."/>
            <person name="Wilkins M.J."/>
            <person name="Karaoz U."/>
            <person name="Brodie E.L."/>
            <person name="Williams K.H."/>
            <person name="Hubbard S.S."/>
            <person name="Banfield J.F."/>
        </authorList>
    </citation>
    <scope>NUCLEOTIDE SEQUENCE [LARGE SCALE GENOMIC DNA]</scope>
</reference>
<sequence>MNVVYIFLIEALFGVLATMIFEFILKNNKNFHKKYYEHHKLFWGYHIHHSTYGLLSIAFSAGIFLLDQKHIDMFFLAFGIGIIIQHTISDGRFVFIEKQRQ</sequence>
<accession>A0A1G2HR45</accession>
<gene>
    <name evidence="2" type="ORF">A2812_01910</name>
</gene>
<feature type="transmembrane region" description="Helical" evidence="1">
    <location>
        <begin position="46"/>
        <end position="67"/>
    </location>
</feature>
<evidence type="ECO:0000313" key="2">
    <source>
        <dbReference type="EMBL" id="OGZ65002.1"/>
    </source>
</evidence>
<organism evidence="2 3">
    <name type="scientific">Candidatus Staskawiczbacteria bacterium RIFCSPHIGHO2_01_FULL_36_16</name>
    <dbReference type="NCBI Taxonomy" id="1802200"/>
    <lineage>
        <taxon>Bacteria</taxon>
        <taxon>Candidatus Staskawicziibacteriota</taxon>
    </lineage>
</organism>
<feature type="transmembrane region" description="Helical" evidence="1">
    <location>
        <begin position="6"/>
        <end position="25"/>
    </location>
</feature>
<feature type="transmembrane region" description="Helical" evidence="1">
    <location>
        <begin position="73"/>
        <end position="95"/>
    </location>
</feature>
<keyword evidence="1" id="KW-1133">Transmembrane helix</keyword>
<evidence type="ECO:0000313" key="3">
    <source>
        <dbReference type="Proteomes" id="UP000177190"/>
    </source>
</evidence>
<protein>
    <submittedName>
        <fullName evidence="2">Uncharacterized protein</fullName>
    </submittedName>
</protein>
<proteinExistence type="predicted"/>
<keyword evidence="1" id="KW-0812">Transmembrane</keyword>
<dbReference type="EMBL" id="MHOM01000016">
    <property type="protein sequence ID" value="OGZ65002.1"/>
    <property type="molecule type" value="Genomic_DNA"/>
</dbReference>
<dbReference type="STRING" id="1802200.A2812_01910"/>
<name>A0A1G2HR45_9BACT</name>
<comment type="caution">
    <text evidence="2">The sequence shown here is derived from an EMBL/GenBank/DDBJ whole genome shotgun (WGS) entry which is preliminary data.</text>
</comment>
<evidence type="ECO:0000256" key="1">
    <source>
        <dbReference type="SAM" id="Phobius"/>
    </source>
</evidence>
<dbReference type="AlphaFoldDB" id="A0A1G2HR45"/>
<keyword evidence="1" id="KW-0472">Membrane</keyword>
<dbReference type="Proteomes" id="UP000177190">
    <property type="component" value="Unassembled WGS sequence"/>
</dbReference>